<sequence length="566" mass="64152">MEKAVSVPLGCPIPFFTNLVVRPCHITTPQEREEVLKRTENNPFAFPASMLLVDYLSDSGSTAMIDLQWAAMFRADESYGRNHGYYALQDTVRDTFERGDNQKRLINKVIIDEPNETWKPNYDADIEGGFVNQGQRQLERPNFFITPQGRCAENILYLTIRQILDKKNPGKQLKLTIPSNGWFDTTEAHARSNGIHPVNLFAPYFSEPFPIEEVGKSNPFKGNIDLVRLEELIVKEGPENIPFVLMTITNNTGAGQPVSMENIKAAHAIARKYDLPVWFDAARYAENAFFIHKYEKGYSEKSIAEITKEMFSYCDGFTMSCKKDGLSNMGGILSFRDKGKFWEKYSTPESDVGILMKEKQILLYGNDSYGGMSGRDIMALCVGLLQAQSLQYLETRLNQIQSLCVKLHAEHVPVVLPPGGHAAFIDVNEFFDITVPGIDSSARQEKAKKEGRKWLGRDIADFHGQGLVVELIRRFGIRGCELGAYAFEWDNKNEADRKGVVNLVRLAVPRNVLSEDHITFTAKAIGQMYKDRESVPRCRVVRGQHLRLRHFQCGLEAIYEEGKRLE</sequence>
<dbReference type="Gene3D" id="3.90.1150.10">
    <property type="entry name" value="Aspartate Aminotransferase, domain 1"/>
    <property type="match status" value="2"/>
</dbReference>
<comment type="similarity">
    <text evidence="2">Belongs to the beta-eliminating lyase family.</text>
</comment>
<dbReference type="Proteomes" id="UP001281761">
    <property type="component" value="Unassembled WGS sequence"/>
</dbReference>
<evidence type="ECO:0000259" key="4">
    <source>
        <dbReference type="Pfam" id="PF01212"/>
    </source>
</evidence>
<dbReference type="GO" id="GO:0009034">
    <property type="term" value="F:tryptophanase activity"/>
    <property type="evidence" value="ECO:0007669"/>
    <property type="project" value="UniProtKB-EC"/>
</dbReference>
<evidence type="ECO:0000256" key="2">
    <source>
        <dbReference type="ARBA" id="ARBA00009721"/>
    </source>
</evidence>
<dbReference type="SUPFAM" id="SSF53383">
    <property type="entry name" value="PLP-dependent transferases"/>
    <property type="match status" value="1"/>
</dbReference>
<gene>
    <name evidence="5" type="ORF">BLNAU_12279</name>
</gene>
<evidence type="ECO:0000256" key="1">
    <source>
        <dbReference type="ARBA" id="ARBA00001933"/>
    </source>
</evidence>
<dbReference type="EMBL" id="JARBJD010000099">
    <property type="protein sequence ID" value="KAK2952811.1"/>
    <property type="molecule type" value="Genomic_DNA"/>
</dbReference>
<proteinExistence type="inferred from homology"/>
<protein>
    <submittedName>
        <fullName evidence="5">Tryptophanase</fullName>
        <ecNumber evidence="5">4.1.99.1</ecNumber>
    </submittedName>
</protein>
<keyword evidence="6" id="KW-1185">Reference proteome</keyword>
<keyword evidence="3" id="KW-0663">Pyridoxal phosphate</keyword>
<dbReference type="InterPro" id="IPR015421">
    <property type="entry name" value="PyrdxlP-dep_Trfase_major"/>
</dbReference>
<dbReference type="EC" id="4.1.99.1" evidence="5"/>
<name>A0ABQ9XR40_9EUKA</name>
<reference evidence="5 6" key="1">
    <citation type="journal article" date="2022" name="bioRxiv">
        <title>Genomics of Preaxostyla Flagellates Illuminates Evolutionary Transitions and the Path Towards Mitochondrial Loss.</title>
        <authorList>
            <person name="Novak L.V.F."/>
            <person name="Treitli S.C."/>
            <person name="Pyrih J."/>
            <person name="Halakuc P."/>
            <person name="Pipaliya S.V."/>
            <person name="Vacek V."/>
            <person name="Brzon O."/>
            <person name="Soukal P."/>
            <person name="Eme L."/>
            <person name="Dacks J.B."/>
            <person name="Karnkowska A."/>
            <person name="Elias M."/>
            <person name="Hampl V."/>
        </authorList>
    </citation>
    <scope>NUCLEOTIDE SEQUENCE [LARGE SCALE GENOMIC DNA]</scope>
    <source>
        <strain evidence="5">NAU3</strain>
        <tissue evidence="5">Gut</tissue>
    </source>
</reference>
<accession>A0ABQ9XR40</accession>
<dbReference type="InterPro" id="IPR015424">
    <property type="entry name" value="PyrdxlP-dep_Trfase"/>
</dbReference>
<feature type="domain" description="Aromatic amino acid beta-eliminating lyase/threonine aldolase" evidence="4">
    <location>
        <begin position="54"/>
        <end position="523"/>
    </location>
</feature>
<dbReference type="PANTHER" id="PTHR32325:SF4">
    <property type="entry name" value="TRYPTOPHANASE"/>
    <property type="match status" value="1"/>
</dbReference>
<keyword evidence="5" id="KW-0456">Lyase</keyword>
<dbReference type="InterPro" id="IPR015422">
    <property type="entry name" value="PyrdxlP-dep_Trfase_small"/>
</dbReference>
<dbReference type="Pfam" id="PF01212">
    <property type="entry name" value="Beta_elim_lyase"/>
    <property type="match status" value="1"/>
</dbReference>
<evidence type="ECO:0000256" key="3">
    <source>
        <dbReference type="ARBA" id="ARBA00022898"/>
    </source>
</evidence>
<dbReference type="PANTHER" id="PTHR32325">
    <property type="entry name" value="BETA-ELIMINATING LYASE-LIKE PROTEIN-RELATED"/>
    <property type="match status" value="1"/>
</dbReference>
<organism evidence="5 6">
    <name type="scientific">Blattamonas nauphoetae</name>
    <dbReference type="NCBI Taxonomy" id="2049346"/>
    <lineage>
        <taxon>Eukaryota</taxon>
        <taxon>Metamonada</taxon>
        <taxon>Preaxostyla</taxon>
        <taxon>Oxymonadida</taxon>
        <taxon>Blattamonas</taxon>
    </lineage>
</organism>
<dbReference type="Gene3D" id="3.40.640.10">
    <property type="entry name" value="Type I PLP-dependent aspartate aminotransferase-like (Major domain)"/>
    <property type="match status" value="1"/>
</dbReference>
<comment type="caution">
    <text evidence="5">The sequence shown here is derived from an EMBL/GenBank/DDBJ whole genome shotgun (WGS) entry which is preliminary data.</text>
</comment>
<evidence type="ECO:0000313" key="5">
    <source>
        <dbReference type="EMBL" id="KAK2952811.1"/>
    </source>
</evidence>
<dbReference type="InterPro" id="IPR001597">
    <property type="entry name" value="ArAA_b-elim_lyase/Thr_aldolase"/>
</dbReference>
<dbReference type="NCBIfam" id="NF009709">
    <property type="entry name" value="PRK13238.1"/>
    <property type="match status" value="1"/>
</dbReference>
<evidence type="ECO:0000313" key="6">
    <source>
        <dbReference type="Proteomes" id="UP001281761"/>
    </source>
</evidence>
<comment type="cofactor">
    <cofactor evidence="1">
        <name>pyridoxal 5'-phosphate</name>
        <dbReference type="ChEBI" id="CHEBI:597326"/>
    </cofactor>
</comment>